<dbReference type="GO" id="GO:0005506">
    <property type="term" value="F:iron ion binding"/>
    <property type="evidence" value="ECO:0007669"/>
    <property type="project" value="InterPro"/>
</dbReference>
<evidence type="ECO:0000256" key="11">
    <source>
        <dbReference type="ARBA" id="ARBA00023098"/>
    </source>
</evidence>
<keyword evidence="14" id="KW-0755">Steroidogenesis</keyword>
<evidence type="ECO:0000256" key="1">
    <source>
        <dbReference type="ARBA" id="ARBA00001971"/>
    </source>
</evidence>
<gene>
    <name evidence="16" type="ORF">AMAG_16773</name>
</gene>
<sequence length="209" mass="23143">MRWPPTLRQPLHQPRQNPGMRSRDSVLLYLSLARRSSLPWSSRALRPSKCITSSGNYGPIMCLRMPGANQDSIIIADADMTADVLRANGPTPKRLAPPTWDYLRKRHKLPAGIVITSRSWPSGWPTVFALIVDRILPCGPNRQGEEWKRLRSAIQPPIFPPKNAHAYCSKVDQITAQALDVMERAMSRRAEGTRGQGDGVGGLGCAVVD</sequence>
<feature type="region of interest" description="Disordered" evidence="15">
    <location>
        <begin position="1"/>
        <end position="21"/>
    </location>
</feature>
<evidence type="ECO:0000256" key="12">
    <source>
        <dbReference type="ARBA" id="ARBA00023136"/>
    </source>
</evidence>
<name>A0A0L0TCL2_ALLM3</name>
<dbReference type="SUPFAM" id="SSF48264">
    <property type="entry name" value="Cytochrome P450"/>
    <property type="match status" value="1"/>
</dbReference>
<evidence type="ECO:0000256" key="3">
    <source>
        <dbReference type="ARBA" id="ARBA00005189"/>
    </source>
</evidence>
<dbReference type="GO" id="GO:0004497">
    <property type="term" value="F:monooxygenase activity"/>
    <property type="evidence" value="ECO:0007669"/>
    <property type="project" value="UniProtKB-KW"/>
</dbReference>
<keyword evidence="12" id="KW-0472">Membrane</keyword>
<evidence type="ECO:0000256" key="9">
    <source>
        <dbReference type="ARBA" id="ARBA00023004"/>
    </source>
</evidence>
<comment type="cofactor">
    <cofactor evidence="1">
        <name>heme</name>
        <dbReference type="ChEBI" id="CHEBI:30413"/>
    </cofactor>
</comment>
<organism evidence="16 17">
    <name type="scientific">Allomyces macrogynus (strain ATCC 38327)</name>
    <name type="common">Allomyces javanicus var. macrogynus</name>
    <dbReference type="NCBI Taxonomy" id="578462"/>
    <lineage>
        <taxon>Eukaryota</taxon>
        <taxon>Fungi</taxon>
        <taxon>Fungi incertae sedis</taxon>
        <taxon>Blastocladiomycota</taxon>
        <taxon>Blastocladiomycetes</taxon>
        <taxon>Blastocladiales</taxon>
        <taxon>Blastocladiaceae</taxon>
        <taxon>Allomyces</taxon>
    </lineage>
</organism>
<evidence type="ECO:0000256" key="5">
    <source>
        <dbReference type="ARBA" id="ARBA00022617"/>
    </source>
</evidence>
<keyword evidence="7" id="KW-0809">Transit peptide</keyword>
<evidence type="ECO:0000256" key="10">
    <source>
        <dbReference type="ARBA" id="ARBA00023033"/>
    </source>
</evidence>
<keyword evidence="11" id="KW-0443">Lipid metabolism</keyword>
<dbReference type="GO" id="GO:0008203">
    <property type="term" value="P:cholesterol metabolic process"/>
    <property type="evidence" value="ECO:0007669"/>
    <property type="project" value="TreeGrafter"/>
</dbReference>
<evidence type="ECO:0000256" key="2">
    <source>
        <dbReference type="ARBA" id="ARBA00004170"/>
    </source>
</evidence>
<dbReference type="InterPro" id="IPR050479">
    <property type="entry name" value="CYP11_CYP27_families"/>
</dbReference>
<evidence type="ECO:0000256" key="15">
    <source>
        <dbReference type="SAM" id="MobiDB-lite"/>
    </source>
</evidence>
<evidence type="ECO:0000313" key="16">
    <source>
        <dbReference type="EMBL" id="KNE72284.1"/>
    </source>
</evidence>
<dbReference type="PANTHER" id="PTHR24279">
    <property type="entry name" value="CYTOCHROME P450"/>
    <property type="match status" value="1"/>
</dbReference>
<keyword evidence="10" id="KW-0503">Monooxygenase</keyword>
<dbReference type="GO" id="GO:0006704">
    <property type="term" value="P:glucocorticoid biosynthetic process"/>
    <property type="evidence" value="ECO:0007669"/>
    <property type="project" value="TreeGrafter"/>
</dbReference>
<dbReference type="Gene3D" id="1.10.630.10">
    <property type="entry name" value="Cytochrome P450"/>
    <property type="match status" value="1"/>
</dbReference>
<dbReference type="PANTHER" id="PTHR24279:SF3">
    <property type="entry name" value="CHOLESTEROL SIDE-CHAIN CLEAVAGE ENZYME, MITOCHONDRIAL"/>
    <property type="match status" value="1"/>
</dbReference>
<evidence type="ECO:0000256" key="7">
    <source>
        <dbReference type="ARBA" id="ARBA00022946"/>
    </source>
</evidence>
<evidence type="ECO:0000256" key="14">
    <source>
        <dbReference type="ARBA" id="ARBA00023250"/>
    </source>
</evidence>
<accession>A0A0L0TCL2</accession>
<dbReference type="GO" id="GO:0006700">
    <property type="term" value="P:C21-steroid hormone biosynthetic process"/>
    <property type="evidence" value="ECO:0007669"/>
    <property type="project" value="TreeGrafter"/>
</dbReference>
<proteinExistence type="inferred from homology"/>
<dbReference type="GO" id="GO:0016705">
    <property type="term" value="F:oxidoreductase activity, acting on paired donors, with incorporation or reduction of molecular oxygen"/>
    <property type="evidence" value="ECO:0007669"/>
    <property type="project" value="InterPro"/>
</dbReference>
<dbReference type="GO" id="GO:0005743">
    <property type="term" value="C:mitochondrial inner membrane"/>
    <property type="evidence" value="ECO:0007669"/>
    <property type="project" value="TreeGrafter"/>
</dbReference>
<comment type="similarity">
    <text evidence="4">Belongs to the cytochrome P450 family.</text>
</comment>
<evidence type="ECO:0000313" key="17">
    <source>
        <dbReference type="Proteomes" id="UP000054350"/>
    </source>
</evidence>
<dbReference type="OrthoDB" id="1470350at2759"/>
<evidence type="ECO:0000256" key="4">
    <source>
        <dbReference type="ARBA" id="ARBA00010617"/>
    </source>
</evidence>
<dbReference type="GO" id="GO:0020037">
    <property type="term" value="F:heme binding"/>
    <property type="evidence" value="ECO:0007669"/>
    <property type="project" value="InterPro"/>
</dbReference>
<dbReference type="GO" id="GO:0034650">
    <property type="term" value="P:cortisol metabolic process"/>
    <property type="evidence" value="ECO:0007669"/>
    <property type="project" value="TreeGrafter"/>
</dbReference>
<dbReference type="EMBL" id="GG745378">
    <property type="protein sequence ID" value="KNE72284.1"/>
    <property type="molecule type" value="Genomic_DNA"/>
</dbReference>
<keyword evidence="9" id="KW-0408">Iron</keyword>
<keyword evidence="13" id="KW-0753">Steroid metabolism</keyword>
<dbReference type="AlphaFoldDB" id="A0A0L0TCL2"/>
<dbReference type="Proteomes" id="UP000054350">
    <property type="component" value="Unassembled WGS sequence"/>
</dbReference>
<protein>
    <submittedName>
        <fullName evidence="16">Uncharacterized protein</fullName>
    </submittedName>
</protein>
<reference evidence="16 17" key="1">
    <citation type="submission" date="2009-11" db="EMBL/GenBank/DDBJ databases">
        <title>Annotation of Allomyces macrogynus ATCC 38327.</title>
        <authorList>
            <consortium name="The Broad Institute Genome Sequencing Platform"/>
            <person name="Russ C."/>
            <person name="Cuomo C."/>
            <person name="Burger G."/>
            <person name="Gray M.W."/>
            <person name="Holland P.W.H."/>
            <person name="King N."/>
            <person name="Lang F.B.F."/>
            <person name="Roger A.J."/>
            <person name="Ruiz-Trillo I."/>
            <person name="Young S.K."/>
            <person name="Zeng Q."/>
            <person name="Gargeya S."/>
            <person name="Fitzgerald M."/>
            <person name="Haas B."/>
            <person name="Abouelleil A."/>
            <person name="Alvarado L."/>
            <person name="Arachchi H.M."/>
            <person name="Berlin A."/>
            <person name="Chapman S.B."/>
            <person name="Gearin G."/>
            <person name="Goldberg J."/>
            <person name="Griggs A."/>
            <person name="Gujja S."/>
            <person name="Hansen M."/>
            <person name="Heiman D."/>
            <person name="Howarth C."/>
            <person name="Larimer J."/>
            <person name="Lui A."/>
            <person name="MacDonald P.J.P."/>
            <person name="McCowen C."/>
            <person name="Montmayeur A."/>
            <person name="Murphy C."/>
            <person name="Neiman D."/>
            <person name="Pearson M."/>
            <person name="Priest M."/>
            <person name="Roberts A."/>
            <person name="Saif S."/>
            <person name="Shea T."/>
            <person name="Sisk P."/>
            <person name="Stolte C."/>
            <person name="Sykes S."/>
            <person name="Wortman J."/>
            <person name="Nusbaum C."/>
            <person name="Birren B."/>
        </authorList>
    </citation>
    <scope>NUCLEOTIDE SEQUENCE [LARGE SCALE GENOMIC DNA]</scope>
    <source>
        <strain evidence="16 17">ATCC 38327</strain>
    </source>
</reference>
<keyword evidence="5" id="KW-0349">Heme</keyword>
<evidence type="ECO:0000256" key="6">
    <source>
        <dbReference type="ARBA" id="ARBA00022723"/>
    </source>
</evidence>
<dbReference type="VEuPathDB" id="FungiDB:AMAG_16773"/>
<evidence type="ECO:0000256" key="13">
    <source>
        <dbReference type="ARBA" id="ARBA00023221"/>
    </source>
</evidence>
<reference evidence="17" key="2">
    <citation type="submission" date="2009-11" db="EMBL/GenBank/DDBJ databases">
        <title>The Genome Sequence of Allomyces macrogynus strain ATCC 38327.</title>
        <authorList>
            <consortium name="The Broad Institute Genome Sequencing Platform"/>
            <person name="Russ C."/>
            <person name="Cuomo C."/>
            <person name="Shea T."/>
            <person name="Young S.K."/>
            <person name="Zeng Q."/>
            <person name="Koehrsen M."/>
            <person name="Haas B."/>
            <person name="Borodovsky M."/>
            <person name="Guigo R."/>
            <person name="Alvarado L."/>
            <person name="Berlin A."/>
            <person name="Borenstein D."/>
            <person name="Chen Z."/>
            <person name="Engels R."/>
            <person name="Freedman E."/>
            <person name="Gellesch M."/>
            <person name="Goldberg J."/>
            <person name="Griggs A."/>
            <person name="Gujja S."/>
            <person name="Heiman D."/>
            <person name="Hepburn T."/>
            <person name="Howarth C."/>
            <person name="Jen D."/>
            <person name="Larson L."/>
            <person name="Lewis B."/>
            <person name="Mehta T."/>
            <person name="Park D."/>
            <person name="Pearson M."/>
            <person name="Roberts A."/>
            <person name="Saif S."/>
            <person name="Shenoy N."/>
            <person name="Sisk P."/>
            <person name="Stolte C."/>
            <person name="Sykes S."/>
            <person name="Walk T."/>
            <person name="White J."/>
            <person name="Yandava C."/>
            <person name="Burger G."/>
            <person name="Gray M.W."/>
            <person name="Holland P.W.H."/>
            <person name="King N."/>
            <person name="Lang F.B.F."/>
            <person name="Roger A.J."/>
            <person name="Ruiz-Trillo I."/>
            <person name="Lander E."/>
            <person name="Nusbaum C."/>
        </authorList>
    </citation>
    <scope>NUCLEOTIDE SEQUENCE [LARGE SCALE GENOMIC DNA]</scope>
    <source>
        <strain evidence="17">ATCC 38327</strain>
    </source>
</reference>
<dbReference type="InterPro" id="IPR036396">
    <property type="entry name" value="Cyt_P450_sf"/>
</dbReference>
<comment type="pathway">
    <text evidence="3">Lipid metabolism.</text>
</comment>
<keyword evidence="6" id="KW-0479">Metal-binding</keyword>
<comment type="subcellular location">
    <subcellularLocation>
        <location evidence="2">Membrane</location>
        <topology evidence="2">Peripheral membrane protein</topology>
    </subcellularLocation>
</comment>
<evidence type="ECO:0000256" key="8">
    <source>
        <dbReference type="ARBA" id="ARBA00023002"/>
    </source>
</evidence>
<keyword evidence="8" id="KW-0560">Oxidoreductase</keyword>
<keyword evidence="17" id="KW-1185">Reference proteome</keyword>